<dbReference type="GO" id="GO:0005737">
    <property type="term" value="C:cytoplasm"/>
    <property type="evidence" value="ECO:0007669"/>
    <property type="project" value="UniProtKB-SubCell"/>
</dbReference>
<dbReference type="KEGG" id="mpz:Marpi_1364"/>
<comment type="similarity">
    <text evidence="2 5">Belongs to the RecX family.</text>
</comment>
<evidence type="ECO:0000259" key="6">
    <source>
        <dbReference type="Pfam" id="PF21982"/>
    </source>
</evidence>
<dbReference type="PANTHER" id="PTHR33602:SF1">
    <property type="entry name" value="REGULATORY PROTEIN RECX FAMILY PROTEIN"/>
    <property type="match status" value="1"/>
</dbReference>
<evidence type="ECO:0000313" key="7">
    <source>
        <dbReference type="EMBL" id="AEX85764.1"/>
    </source>
</evidence>
<dbReference type="InterPro" id="IPR036388">
    <property type="entry name" value="WH-like_DNA-bd_sf"/>
</dbReference>
<sequence>MKKKKIDPTDIMQAEKKAISLLKYRARSEYELRKRLLETGFYKETVDEVIEKLKRFDMINDELFAYYYLYDKITFNYKGPFLLKMELISKYHIEEEIIYKALQKVLEEINLKEIIREIVKKQKRLGKDSRKIKEYLYKRGFEIYQIEEVLAEDGGE</sequence>
<name>H2J3E8_MARPK</name>
<accession>H2J3E8</accession>
<comment type="subcellular location">
    <subcellularLocation>
        <location evidence="1 5">Cytoplasm</location>
    </subcellularLocation>
</comment>
<reference evidence="8" key="2">
    <citation type="submission" date="2012-01" db="EMBL/GenBank/DDBJ databases">
        <title>Complete sequence of chromosome of Marinitoga piezophila KA3.</title>
        <authorList>
            <person name="Lucas S."/>
            <person name="Han J."/>
            <person name="Lapidus A."/>
            <person name="Cheng J.-F."/>
            <person name="Goodwin L."/>
            <person name="Pitluck S."/>
            <person name="Peters L."/>
            <person name="Mikhailova N."/>
            <person name="Teshima H."/>
            <person name="Detter J.C."/>
            <person name="Han C."/>
            <person name="Tapia R."/>
            <person name="Land M."/>
            <person name="Hauser L."/>
            <person name="Kyrpides N."/>
            <person name="Ivanova N."/>
            <person name="Pagani I."/>
            <person name="Jebbar M."/>
            <person name="Vannier P."/>
            <person name="Oger P."/>
            <person name="Cario A."/>
            <person name="Bartlett D."/>
            <person name="Noll K.M."/>
            <person name="Woyke T."/>
        </authorList>
    </citation>
    <scope>NUCLEOTIDE SEQUENCE [LARGE SCALE GENOMIC DNA]</scope>
    <source>
        <strain evidence="8">DSM 14283 / JCM 11233 / KA3</strain>
    </source>
</reference>
<dbReference type="RefSeq" id="WP_014296835.1">
    <property type="nucleotide sequence ID" value="NC_016751.1"/>
</dbReference>
<dbReference type="InterPro" id="IPR053926">
    <property type="entry name" value="RecX_HTH_1st"/>
</dbReference>
<dbReference type="Pfam" id="PF21982">
    <property type="entry name" value="RecX_HTH1"/>
    <property type="match status" value="1"/>
</dbReference>
<evidence type="ECO:0000256" key="4">
    <source>
        <dbReference type="ARBA" id="ARBA00022490"/>
    </source>
</evidence>
<protein>
    <recommendedName>
        <fullName evidence="3 5">Regulatory protein RecX</fullName>
    </recommendedName>
</protein>
<dbReference type="STRING" id="443254.Marpi_1364"/>
<dbReference type="Gene3D" id="1.10.10.10">
    <property type="entry name" value="Winged helix-like DNA-binding domain superfamily/Winged helix DNA-binding domain"/>
    <property type="match status" value="2"/>
</dbReference>
<dbReference type="AlphaFoldDB" id="H2J3E8"/>
<keyword evidence="4 5" id="KW-0963">Cytoplasm</keyword>
<dbReference type="HOGENOM" id="CLU_066607_5_1_0"/>
<dbReference type="InterPro" id="IPR003783">
    <property type="entry name" value="Regulatory_RecX"/>
</dbReference>
<evidence type="ECO:0000313" key="8">
    <source>
        <dbReference type="Proteomes" id="UP000007161"/>
    </source>
</evidence>
<dbReference type="PANTHER" id="PTHR33602">
    <property type="entry name" value="REGULATORY PROTEIN RECX FAMILY PROTEIN"/>
    <property type="match status" value="1"/>
</dbReference>
<evidence type="ECO:0000256" key="3">
    <source>
        <dbReference type="ARBA" id="ARBA00018111"/>
    </source>
</evidence>
<dbReference type="EMBL" id="CP003257">
    <property type="protein sequence ID" value="AEX85764.1"/>
    <property type="molecule type" value="Genomic_DNA"/>
</dbReference>
<gene>
    <name evidence="5" type="primary">recX</name>
    <name evidence="7" type="ordered locus">Marpi_1364</name>
</gene>
<evidence type="ECO:0000256" key="2">
    <source>
        <dbReference type="ARBA" id="ARBA00009695"/>
    </source>
</evidence>
<keyword evidence="8" id="KW-1185">Reference proteome</keyword>
<organism evidence="7 8">
    <name type="scientific">Marinitoga piezophila (strain DSM 14283 / JCM 11233 / KA3)</name>
    <dbReference type="NCBI Taxonomy" id="443254"/>
    <lineage>
        <taxon>Bacteria</taxon>
        <taxon>Thermotogati</taxon>
        <taxon>Thermotogota</taxon>
        <taxon>Thermotogae</taxon>
        <taxon>Petrotogales</taxon>
        <taxon>Petrotogaceae</taxon>
        <taxon>Marinitoga</taxon>
    </lineage>
</organism>
<dbReference type="eggNOG" id="COG2137">
    <property type="taxonomic scope" value="Bacteria"/>
</dbReference>
<proteinExistence type="inferred from homology"/>
<dbReference type="HAMAP" id="MF_01114">
    <property type="entry name" value="RecX"/>
    <property type="match status" value="1"/>
</dbReference>
<dbReference type="GO" id="GO:0006282">
    <property type="term" value="P:regulation of DNA repair"/>
    <property type="evidence" value="ECO:0007669"/>
    <property type="project" value="UniProtKB-UniRule"/>
</dbReference>
<reference evidence="7 8" key="1">
    <citation type="journal article" date="2012" name="J. Bacteriol.">
        <title>Complete Genome Sequence of the Thermophilic, Piezophilic, Heterotrophic Bacterium Marinitoga piezophila KA3.</title>
        <authorList>
            <person name="Lucas S."/>
            <person name="Han J."/>
            <person name="Lapidus A."/>
            <person name="Cheng J.F."/>
            <person name="Goodwin L.A."/>
            <person name="Pitluck S."/>
            <person name="Peters L."/>
            <person name="Mikhailova N."/>
            <person name="Teshima H."/>
            <person name="Detter J.C."/>
            <person name="Han C."/>
            <person name="Tapia R."/>
            <person name="Land M."/>
            <person name="Hauser L."/>
            <person name="Kyrpides N.C."/>
            <person name="Ivanova N."/>
            <person name="Pagani I."/>
            <person name="Vannier P."/>
            <person name="Oger P."/>
            <person name="Bartlett D.H."/>
            <person name="Noll K.M."/>
            <person name="Woyke T."/>
            <person name="Jebbar M."/>
        </authorList>
    </citation>
    <scope>NUCLEOTIDE SEQUENCE [LARGE SCALE GENOMIC DNA]</scope>
    <source>
        <strain evidence="8">DSM 14283 / JCM 11233 / KA3</strain>
    </source>
</reference>
<evidence type="ECO:0000256" key="1">
    <source>
        <dbReference type="ARBA" id="ARBA00004496"/>
    </source>
</evidence>
<comment type="function">
    <text evidence="5">Modulates RecA activity.</text>
</comment>
<evidence type="ECO:0000256" key="5">
    <source>
        <dbReference type="HAMAP-Rule" id="MF_01114"/>
    </source>
</evidence>
<feature type="domain" description="RecX first three-helical" evidence="6">
    <location>
        <begin position="17"/>
        <end position="53"/>
    </location>
</feature>
<dbReference type="Proteomes" id="UP000007161">
    <property type="component" value="Chromosome"/>
</dbReference>